<dbReference type="EMBL" id="MPUH01000047">
    <property type="protein sequence ID" value="OMJ93205.1"/>
    <property type="molecule type" value="Genomic_DNA"/>
</dbReference>
<organism evidence="2 3">
    <name type="scientific">Stentor coeruleus</name>
    <dbReference type="NCBI Taxonomy" id="5963"/>
    <lineage>
        <taxon>Eukaryota</taxon>
        <taxon>Sar</taxon>
        <taxon>Alveolata</taxon>
        <taxon>Ciliophora</taxon>
        <taxon>Postciliodesmatophora</taxon>
        <taxon>Heterotrichea</taxon>
        <taxon>Heterotrichida</taxon>
        <taxon>Stentoridae</taxon>
        <taxon>Stentor</taxon>
    </lineage>
</organism>
<name>A0A1R2CW43_9CILI</name>
<keyword evidence="3" id="KW-1185">Reference proteome</keyword>
<evidence type="ECO:0008006" key="4">
    <source>
        <dbReference type="Google" id="ProtNLM"/>
    </source>
</evidence>
<evidence type="ECO:0000313" key="2">
    <source>
        <dbReference type="EMBL" id="OMJ93205.1"/>
    </source>
</evidence>
<sequence length="426" mass="49147">MEEVLDTAGVIIIRYLTDTDLEILCNVNMKFKEICESTLLWRSLLSSFNPRKPKEQIKEVRVRTSRPRPNSKQKPPTKSEIINSKQWIFIPPDLESQLKVITINKAAQLRKNEEFKNRCFQVMETWTESISRTLNILENQEICGDDTNPCSMINYWKDKIKIIDDILNELNDACVAKVDVVFNGTKPHKSFISIIDKTKKHQKEAKVIITQEICLSLGKIEPKLKDLNSLVSFEGNIKDILSFLEDFSHLENWKSRAASIFDSLGNIYSVTKYFSLLDKLANFNNIFSNTEYSLLRTIRISAAHFVSSTFVSKKENMRPSTSYARPVSSSRENCLPLFLHIINVCNDLCQMLEVASNNTIPSQILKIYTEIPVEFNIWKHENQLFWAQLVRAFYERLKSKTYIEVPEDSSSEGGEEPIIVPNWSIS</sequence>
<proteinExistence type="predicted"/>
<gene>
    <name evidence="2" type="ORF">SteCoe_3905</name>
</gene>
<evidence type="ECO:0000313" key="3">
    <source>
        <dbReference type="Proteomes" id="UP000187209"/>
    </source>
</evidence>
<evidence type="ECO:0000256" key="1">
    <source>
        <dbReference type="SAM" id="MobiDB-lite"/>
    </source>
</evidence>
<reference evidence="2 3" key="1">
    <citation type="submission" date="2016-11" db="EMBL/GenBank/DDBJ databases">
        <title>The macronuclear genome of Stentor coeruleus: a giant cell with tiny introns.</title>
        <authorList>
            <person name="Slabodnick M."/>
            <person name="Ruby J.G."/>
            <person name="Reiff S.B."/>
            <person name="Swart E.C."/>
            <person name="Gosai S."/>
            <person name="Prabakaran S."/>
            <person name="Witkowska E."/>
            <person name="Larue G.E."/>
            <person name="Fisher S."/>
            <person name="Freeman R.M."/>
            <person name="Gunawardena J."/>
            <person name="Chu W."/>
            <person name="Stover N.A."/>
            <person name="Gregory B.D."/>
            <person name="Nowacki M."/>
            <person name="Derisi J."/>
            <person name="Roy S.W."/>
            <person name="Marshall W.F."/>
            <person name="Sood P."/>
        </authorList>
    </citation>
    <scope>NUCLEOTIDE SEQUENCE [LARGE SCALE GENOMIC DNA]</scope>
    <source>
        <strain evidence="2">WM001</strain>
    </source>
</reference>
<accession>A0A1R2CW43</accession>
<dbReference type="AlphaFoldDB" id="A0A1R2CW43"/>
<protein>
    <recommendedName>
        <fullName evidence="4">F-box domain-containing protein</fullName>
    </recommendedName>
</protein>
<dbReference type="Proteomes" id="UP000187209">
    <property type="component" value="Unassembled WGS sequence"/>
</dbReference>
<comment type="caution">
    <text evidence="2">The sequence shown here is derived from an EMBL/GenBank/DDBJ whole genome shotgun (WGS) entry which is preliminary data.</text>
</comment>
<feature type="region of interest" description="Disordered" evidence="1">
    <location>
        <begin position="56"/>
        <end position="78"/>
    </location>
</feature>